<accession>A0AAD7BFT7</accession>
<feature type="region of interest" description="Disordered" evidence="1">
    <location>
        <begin position="170"/>
        <end position="192"/>
    </location>
</feature>
<reference evidence="2" key="1">
    <citation type="submission" date="2023-03" db="EMBL/GenBank/DDBJ databases">
        <title>Massive genome expansion in bonnet fungi (Mycena s.s.) driven by repeated elements and novel gene families across ecological guilds.</title>
        <authorList>
            <consortium name="Lawrence Berkeley National Laboratory"/>
            <person name="Harder C.B."/>
            <person name="Miyauchi S."/>
            <person name="Viragh M."/>
            <person name="Kuo A."/>
            <person name="Thoen E."/>
            <person name="Andreopoulos B."/>
            <person name="Lu D."/>
            <person name="Skrede I."/>
            <person name="Drula E."/>
            <person name="Henrissat B."/>
            <person name="Morin E."/>
            <person name="Kohler A."/>
            <person name="Barry K."/>
            <person name="LaButti K."/>
            <person name="Morin E."/>
            <person name="Salamov A."/>
            <person name="Lipzen A."/>
            <person name="Mereny Z."/>
            <person name="Hegedus B."/>
            <person name="Baldrian P."/>
            <person name="Stursova M."/>
            <person name="Weitz H."/>
            <person name="Taylor A."/>
            <person name="Grigoriev I.V."/>
            <person name="Nagy L.G."/>
            <person name="Martin F."/>
            <person name="Kauserud H."/>
        </authorList>
    </citation>
    <scope>NUCLEOTIDE SEQUENCE</scope>
    <source>
        <strain evidence="2">9284</strain>
    </source>
</reference>
<dbReference type="AlphaFoldDB" id="A0AAD7BFT7"/>
<keyword evidence="3" id="KW-1185">Reference proteome</keyword>
<organism evidence="2 3">
    <name type="scientific">Roridomyces roridus</name>
    <dbReference type="NCBI Taxonomy" id="1738132"/>
    <lineage>
        <taxon>Eukaryota</taxon>
        <taxon>Fungi</taxon>
        <taxon>Dikarya</taxon>
        <taxon>Basidiomycota</taxon>
        <taxon>Agaricomycotina</taxon>
        <taxon>Agaricomycetes</taxon>
        <taxon>Agaricomycetidae</taxon>
        <taxon>Agaricales</taxon>
        <taxon>Marasmiineae</taxon>
        <taxon>Mycenaceae</taxon>
        <taxon>Roridomyces</taxon>
    </lineage>
</organism>
<gene>
    <name evidence="2" type="ORF">FB45DRAFT_1007219</name>
</gene>
<proteinExistence type="predicted"/>
<sequence length="374" mass="41882">MNLTIDDADGTYWNFLGSAWNSVTPTNPCSACLAQPNPALAYNTTPFGMTAPPSLVVFPSKSSGVAVYIYGIDMCFSRTRALQSYINPGVHRCFNRSYHEYHVHCSLPPGPPPLTRRCGDRADPSIGGVEPFFNQPRERSEKSELTGIPPPSVPGPVISQKMEERRQLRENMHVQRQGQSGSSGDGDGLPPAYNRRIHMDTAYGTRSEVHWTWSAEKKSNYCQWVANIHFGLPLLIDTGKPAITCTPVQFKRPWQTGARMVNHENRRNAFAEMDTPNGRAPTPVCLAHVGVPTATLLKGARLHDSVDTVPYRGSCIDILQFYTGPYNEWVPKSKRRRRLPLVEREIRNSFRTMPLHGVPEPRCRVELMVRSGIK</sequence>
<dbReference type="Proteomes" id="UP001221142">
    <property type="component" value="Unassembled WGS sequence"/>
</dbReference>
<evidence type="ECO:0000256" key="1">
    <source>
        <dbReference type="SAM" id="MobiDB-lite"/>
    </source>
</evidence>
<protein>
    <submittedName>
        <fullName evidence="2">Uncharacterized protein</fullName>
    </submittedName>
</protein>
<evidence type="ECO:0000313" key="2">
    <source>
        <dbReference type="EMBL" id="KAJ7619717.1"/>
    </source>
</evidence>
<dbReference type="EMBL" id="JARKIF010000018">
    <property type="protein sequence ID" value="KAJ7619717.1"/>
    <property type="molecule type" value="Genomic_DNA"/>
</dbReference>
<feature type="region of interest" description="Disordered" evidence="1">
    <location>
        <begin position="126"/>
        <end position="157"/>
    </location>
</feature>
<name>A0AAD7BFT7_9AGAR</name>
<comment type="caution">
    <text evidence="2">The sequence shown here is derived from an EMBL/GenBank/DDBJ whole genome shotgun (WGS) entry which is preliminary data.</text>
</comment>
<evidence type="ECO:0000313" key="3">
    <source>
        <dbReference type="Proteomes" id="UP001221142"/>
    </source>
</evidence>